<dbReference type="KEGG" id="swf:E3E12_07995"/>
<dbReference type="AlphaFoldDB" id="A0A4Y6UCG3"/>
<evidence type="ECO:0000313" key="2">
    <source>
        <dbReference type="Proteomes" id="UP000318709"/>
    </source>
</evidence>
<proteinExistence type="predicted"/>
<evidence type="ECO:0000313" key="1">
    <source>
        <dbReference type="EMBL" id="QDH14137.1"/>
    </source>
</evidence>
<name>A0A4Y6UCG3_9PROT</name>
<organism evidence="1 2">
    <name type="scientific">Formicincola oecophyllae</name>
    <dbReference type="NCBI Taxonomy" id="2558361"/>
    <lineage>
        <taxon>Bacteria</taxon>
        <taxon>Pseudomonadati</taxon>
        <taxon>Pseudomonadota</taxon>
        <taxon>Alphaproteobacteria</taxon>
        <taxon>Acetobacterales</taxon>
        <taxon>Acetobacteraceae</taxon>
        <taxon>Formicincola</taxon>
    </lineage>
</organism>
<keyword evidence="2" id="KW-1185">Reference proteome</keyword>
<gene>
    <name evidence="1" type="ORF">E3E12_07995</name>
</gene>
<dbReference type="Proteomes" id="UP000318709">
    <property type="component" value="Chromosome"/>
</dbReference>
<accession>A0A4Y6UCG3</accession>
<protein>
    <submittedName>
        <fullName evidence="1">Uncharacterized protein</fullName>
    </submittedName>
</protein>
<dbReference type="EMBL" id="CP038231">
    <property type="protein sequence ID" value="QDH14137.1"/>
    <property type="molecule type" value="Genomic_DNA"/>
</dbReference>
<sequence length="118" mass="12018">MTTSLTLNERGWDLTLDGAGNLATLSGHAATLQDVASALQTWIGECFYDLSQGLPYDSGLLGPTDSPSLFAAQAEAAALQVPGVAAVRCVPQALGPGRQLSGVVGVTFTDGGTAHVNF</sequence>
<dbReference type="RefSeq" id="WP_141443841.1">
    <property type="nucleotide sequence ID" value="NZ_CP038231.1"/>
</dbReference>
<reference evidence="1 2" key="1">
    <citation type="submission" date="2019-03" db="EMBL/GenBank/DDBJ databases">
        <title>The complete genome sequence of Swingsia_sp. F3b2 LMG30590(T).</title>
        <authorList>
            <person name="Chua K.-O."/>
            <person name="Chan K.-G."/>
            <person name="See-Too W.-S."/>
        </authorList>
    </citation>
    <scope>NUCLEOTIDE SEQUENCE [LARGE SCALE GENOMIC DNA]</scope>
    <source>
        <strain evidence="1 2">F3b2</strain>
    </source>
</reference>
<dbReference type="OrthoDB" id="7026141at2"/>